<evidence type="ECO:0000256" key="2">
    <source>
        <dbReference type="ARBA" id="ARBA00009533"/>
    </source>
</evidence>
<dbReference type="InterPro" id="IPR015421">
    <property type="entry name" value="PyrdxlP-dep_Trfase_major"/>
</dbReference>
<comment type="caution">
    <text evidence="8">The sequence shown here is derived from an EMBL/GenBank/DDBJ whole genome shotgun (WGS) entry which is preliminary data.</text>
</comment>
<evidence type="ECO:0000256" key="7">
    <source>
        <dbReference type="RuleBase" id="RU000382"/>
    </source>
</evidence>
<evidence type="ECO:0000256" key="3">
    <source>
        <dbReference type="ARBA" id="ARBA00022793"/>
    </source>
</evidence>
<dbReference type="GO" id="GO:0005737">
    <property type="term" value="C:cytoplasm"/>
    <property type="evidence" value="ECO:0007669"/>
    <property type="project" value="TreeGrafter"/>
</dbReference>
<name>A0A0M2R253_9PROT</name>
<reference evidence="8 9" key="1">
    <citation type="submission" date="2015-03" db="EMBL/GenBank/DDBJ databases">
        <title>Genome sequence of Kiloniella sp. P1-1, isolated from the gut microflora of Pacific white shrimp, Penaeus vannamei.</title>
        <authorList>
            <person name="Shao Z."/>
            <person name="Wang L."/>
            <person name="Li X."/>
        </authorList>
    </citation>
    <scope>NUCLEOTIDE SEQUENCE [LARGE SCALE GENOMIC DNA]</scope>
    <source>
        <strain evidence="8 9">P1-1</strain>
    </source>
</reference>
<dbReference type="PANTHER" id="PTHR45677">
    <property type="entry name" value="GLUTAMATE DECARBOXYLASE-RELATED"/>
    <property type="match status" value="1"/>
</dbReference>
<dbReference type="EMBL" id="LANI01000023">
    <property type="protein sequence ID" value="KKJ75967.1"/>
    <property type="molecule type" value="Genomic_DNA"/>
</dbReference>
<keyword evidence="4 6" id="KW-0663">Pyridoxal phosphate</keyword>
<dbReference type="InterPro" id="IPR015424">
    <property type="entry name" value="PyrdxlP-dep_Trfase"/>
</dbReference>
<dbReference type="Proteomes" id="UP000034491">
    <property type="component" value="Unassembled WGS sequence"/>
</dbReference>
<dbReference type="OrthoDB" id="9803665at2"/>
<evidence type="ECO:0000256" key="1">
    <source>
        <dbReference type="ARBA" id="ARBA00001933"/>
    </source>
</evidence>
<sequence length="445" mass="47550">MTNDTSFLPSNIELRDLAEEVGGILQSLFHAVRPMPGGVDLLPLVPSVGEGAGALPKLWHLILENATRLDSPLMSGHMDTAPHPYAVLTQTIVSALNQNMLFRELSPFASNIEESLIELFLDRLNLGSDWGGTWASGGSIANLTALFCAVGGYDGGVERTNVHMLLPESGHASLKKAAAILGIPKSQISLIKCNDAGAIDIDALDQSLSGKAGSAHCVVTSVLGTTIHGSVDDISGISSLCQKYGAWHHVDAIYGGALMFSKSHRKLLAGLSGANSVVVGPQKWMYVPRVSAAVLISGKDDFDRKLGVSMPYSISGETHRGFWGLQGSRPADAVVLWTLLQALGTDVIGQQIDASIALTQNFYKCLLDCKTVAPAHVPDLNLQVIRPGGKLDAIEIQKNLTREGGLWTSVSQWRDQMYLRTVLLSPKLNEKHVSDFAVSLEEAAS</sequence>
<dbReference type="STRING" id="1549748.WH95_15495"/>
<evidence type="ECO:0000313" key="9">
    <source>
        <dbReference type="Proteomes" id="UP000034491"/>
    </source>
</evidence>
<comment type="cofactor">
    <cofactor evidence="1 6 7">
        <name>pyridoxal 5'-phosphate</name>
        <dbReference type="ChEBI" id="CHEBI:597326"/>
    </cofactor>
</comment>
<organism evidence="8 9">
    <name type="scientific">Kiloniella litopenaei</name>
    <dbReference type="NCBI Taxonomy" id="1549748"/>
    <lineage>
        <taxon>Bacteria</taxon>
        <taxon>Pseudomonadati</taxon>
        <taxon>Pseudomonadota</taxon>
        <taxon>Alphaproteobacteria</taxon>
        <taxon>Rhodospirillales</taxon>
        <taxon>Kiloniellaceae</taxon>
        <taxon>Kiloniella</taxon>
    </lineage>
</organism>
<dbReference type="Gene3D" id="3.90.1150.10">
    <property type="entry name" value="Aspartate Aminotransferase, domain 1"/>
    <property type="match status" value="1"/>
</dbReference>
<keyword evidence="3" id="KW-0210">Decarboxylase</keyword>
<dbReference type="InterPro" id="IPR015422">
    <property type="entry name" value="PyrdxlP-dep_Trfase_small"/>
</dbReference>
<feature type="modified residue" description="N6-(pyridoxal phosphate)lysine" evidence="6">
    <location>
        <position position="283"/>
    </location>
</feature>
<gene>
    <name evidence="8" type="ORF">WH95_15495</name>
</gene>
<proteinExistence type="inferred from homology"/>
<dbReference type="SUPFAM" id="SSF53383">
    <property type="entry name" value="PLP-dependent transferases"/>
    <property type="match status" value="1"/>
</dbReference>
<dbReference type="RefSeq" id="WP_046508939.1">
    <property type="nucleotide sequence ID" value="NZ_LANI01000023.1"/>
</dbReference>
<evidence type="ECO:0000313" key="8">
    <source>
        <dbReference type="EMBL" id="KKJ75967.1"/>
    </source>
</evidence>
<dbReference type="Pfam" id="PF00282">
    <property type="entry name" value="Pyridoxal_deC"/>
    <property type="match status" value="1"/>
</dbReference>
<dbReference type="PANTHER" id="PTHR45677:SF8">
    <property type="entry name" value="CYSTEINE SULFINIC ACID DECARBOXYLASE"/>
    <property type="match status" value="1"/>
</dbReference>
<accession>A0A0M2R253</accession>
<dbReference type="GO" id="GO:0030170">
    <property type="term" value="F:pyridoxal phosphate binding"/>
    <property type="evidence" value="ECO:0007669"/>
    <property type="project" value="InterPro"/>
</dbReference>
<dbReference type="GO" id="GO:0019752">
    <property type="term" value="P:carboxylic acid metabolic process"/>
    <property type="evidence" value="ECO:0007669"/>
    <property type="project" value="InterPro"/>
</dbReference>
<dbReference type="AlphaFoldDB" id="A0A0M2R253"/>
<evidence type="ECO:0008006" key="10">
    <source>
        <dbReference type="Google" id="ProtNLM"/>
    </source>
</evidence>
<protein>
    <recommendedName>
        <fullName evidence="10">Pyridoxal-dependent decarboxylase</fullName>
    </recommendedName>
</protein>
<dbReference type="GO" id="GO:0016831">
    <property type="term" value="F:carboxy-lyase activity"/>
    <property type="evidence" value="ECO:0007669"/>
    <property type="project" value="UniProtKB-KW"/>
</dbReference>
<evidence type="ECO:0000256" key="4">
    <source>
        <dbReference type="ARBA" id="ARBA00022898"/>
    </source>
</evidence>
<dbReference type="InterPro" id="IPR002129">
    <property type="entry name" value="PyrdxlP-dep_de-COase"/>
</dbReference>
<comment type="similarity">
    <text evidence="2 7">Belongs to the group II decarboxylase family.</text>
</comment>
<dbReference type="Gene3D" id="3.40.640.10">
    <property type="entry name" value="Type I PLP-dependent aspartate aminotransferase-like (Major domain)"/>
    <property type="match status" value="1"/>
</dbReference>
<evidence type="ECO:0000256" key="6">
    <source>
        <dbReference type="PIRSR" id="PIRSR602129-50"/>
    </source>
</evidence>
<evidence type="ECO:0000256" key="5">
    <source>
        <dbReference type="ARBA" id="ARBA00023239"/>
    </source>
</evidence>
<keyword evidence="9" id="KW-1185">Reference proteome</keyword>
<keyword evidence="5 7" id="KW-0456">Lyase</keyword>